<protein>
    <submittedName>
        <fullName evidence="5">AMP-binding protein</fullName>
    </submittedName>
</protein>
<dbReference type="InterPro" id="IPR025110">
    <property type="entry name" value="AMP-bd_C"/>
</dbReference>
<sequence length="548" mass="57775">MRLVGAHGLRRFGIVGVGAQELLDRAADESVAAGVLWRAGAIPRDPRVLRATARASAQWGQLGGLPAASAAAYPERVALVDDRGELAYAEFAERVFRAANGFRATLPANPTIGILCRNHADALVALFGAIAAGARVVLLNTDFSARQVDAVSGREKLDALVYDDEFDTTTTGFEGIRWCAWQGDKSFAALVDAASPAEPPQPERPGSFVALTSGSTGMPKGVPRKTGRSLVISAGLLSKIPLRGNESVLVSAPVFHGWGLIVTALSLTLGSTVILHRRFDATRVLTDLERYGCSTLAAVPTMLRRLLATDRVANANLHALRIVGSGGARLDSLLEQQITDTFGPVLYNLYGSTEAAYISIATPQDLAAAPGCAGIPPRGVKVRIADSAGRPLPPNTEGRILIRSAGQLEAYTDGRTGSVVDGYLDTGDRGRIDADGRLFVAGRSDGMIVSGGENVFPEELELALLTHPAIADAAVTAVDDAEFGQRLRAYVVAAEDVSIDESAVRGHVAAELPRSRMPRDVVFVEALPRTASGKVVRATLTQLQAEHA</sequence>
<reference evidence="5 6" key="2">
    <citation type="submission" date="2020-06" db="EMBL/GenBank/DDBJ databases">
        <title>Antribacter stalactiti gen. nov., sp. nov., a new member of the family Nacardiaceae isolated from a cave.</title>
        <authorList>
            <person name="Kim I.S."/>
        </authorList>
    </citation>
    <scope>NUCLEOTIDE SEQUENCE [LARGE SCALE GENOMIC DNA]</scope>
    <source>
        <strain evidence="5 6">YC2-7</strain>
    </source>
</reference>
<evidence type="ECO:0000313" key="5">
    <source>
        <dbReference type="EMBL" id="NMN95907.1"/>
    </source>
</evidence>
<dbReference type="InterPro" id="IPR045851">
    <property type="entry name" value="AMP-bd_C_sf"/>
</dbReference>
<evidence type="ECO:0000256" key="1">
    <source>
        <dbReference type="ARBA" id="ARBA00006432"/>
    </source>
</evidence>
<comment type="similarity">
    <text evidence="1">Belongs to the ATP-dependent AMP-binding enzyme family.</text>
</comment>
<dbReference type="Gene3D" id="3.30.300.30">
    <property type="match status" value="1"/>
</dbReference>
<proteinExistence type="inferred from homology"/>
<dbReference type="Proteomes" id="UP000535543">
    <property type="component" value="Unassembled WGS sequence"/>
</dbReference>
<dbReference type="InterPro" id="IPR020845">
    <property type="entry name" value="AMP-binding_CS"/>
</dbReference>
<name>A0A848KJ49_9NOCA</name>
<keyword evidence="2" id="KW-0436">Ligase</keyword>
<dbReference type="SUPFAM" id="SSF56801">
    <property type="entry name" value="Acetyl-CoA synthetase-like"/>
    <property type="match status" value="1"/>
</dbReference>
<dbReference type="CDD" id="cd04433">
    <property type="entry name" value="AFD_class_I"/>
    <property type="match status" value="1"/>
</dbReference>
<dbReference type="EMBL" id="VCQU01000004">
    <property type="protein sequence ID" value="NMN95907.1"/>
    <property type="molecule type" value="Genomic_DNA"/>
</dbReference>
<evidence type="ECO:0000313" key="6">
    <source>
        <dbReference type="Proteomes" id="UP000535543"/>
    </source>
</evidence>
<dbReference type="AlphaFoldDB" id="A0A848KJ49"/>
<dbReference type="GO" id="GO:0006631">
    <property type="term" value="P:fatty acid metabolic process"/>
    <property type="evidence" value="ECO:0007669"/>
    <property type="project" value="TreeGrafter"/>
</dbReference>
<feature type="domain" description="AMP-binding enzyme C-terminal" evidence="4">
    <location>
        <begin position="459"/>
        <end position="534"/>
    </location>
</feature>
<organism evidence="5 6">
    <name type="scientific">Antrihabitans stalactiti</name>
    <dbReference type="NCBI Taxonomy" id="2584121"/>
    <lineage>
        <taxon>Bacteria</taxon>
        <taxon>Bacillati</taxon>
        <taxon>Actinomycetota</taxon>
        <taxon>Actinomycetes</taxon>
        <taxon>Mycobacteriales</taxon>
        <taxon>Nocardiaceae</taxon>
        <taxon>Antrihabitans</taxon>
    </lineage>
</organism>
<dbReference type="InterPro" id="IPR000873">
    <property type="entry name" value="AMP-dep_synth/lig_dom"/>
</dbReference>
<dbReference type="GO" id="GO:0031956">
    <property type="term" value="F:medium-chain fatty acid-CoA ligase activity"/>
    <property type="evidence" value="ECO:0007669"/>
    <property type="project" value="TreeGrafter"/>
</dbReference>
<accession>A0A848KJ49</accession>
<evidence type="ECO:0000256" key="2">
    <source>
        <dbReference type="ARBA" id="ARBA00022598"/>
    </source>
</evidence>
<dbReference type="InterPro" id="IPR042099">
    <property type="entry name" value="ANL_N_sf"/>
</dbReference>
<feature type="domain" description="AMP-dependent synthetase/ligase" evidence="3">
    <location>
        <begin position="68"/>
        <end position="411"/>
    </location>
</feature>
<dbReference type="PANTHER" id="PTHR43201">
    <property type="entry name" value="ACYL-COA SYNTHETASE"/>
    <property type="match status" value="1"/>
</dbReference>
<reference evidence="5 6" key="1">
    <citation type="submission" date="2019-05" db="EMBL/GenBank/DDBJ databases">
        <authorList>
            <person name="Lee S.D."/>
        </authorList>
    </citation>
    <scope>NUCLEOTIDE SEQUENCE [LARGE SCALE GENOMIC DNA]</scope>
    <source>
        <strain evidence="5 6">YC2-7</strain>
    </source>
</reference>
<keyword evidence="6" id="KW-1185">Reference proteome</keyword>
<dbReference type="Gene3D" id="3.40.50.12780">
    <property type="entry name" value="N-terminal domain of ligase-like"/>
    <property type="match status" value="1"/>
</dbReference>
<dbReference type="Pfam" id="PF00501">
    <property type="entry name" value="AMP-binding"/>
    <property type="match status" value="1"/>
</dbReference>
<comment type="caution">
    <text evidence="5">The sequence shown here is derived from an EMBL/GenBank/DDBJ whole genome shotgun (WGS) entry which is preliminary data.</text>
</comment>
<gene>
    <name evidence="5" type="ORF">FGL95_12770</name>
</gene>
<evidence type="ECO:0000259" key="3">
    <source>
        <dbReference type="Pfam" id="PF00501"/>
    </source>
</evidence>
<dbReference type="Pfam" id="PF13193">
    <property type="entry name" value="AMP-binding_C"/>
    <property type="match status" value="1"/>
</dbReference>
<dbReference type="PANTHER" id="PTHR43201:SF5">
    <property type="entry name" value="MEDIUM-CHAIN ACYL-COA LIGASE ACSF2, MITOCHONDRIAL"/>
    <property type="match status" value="1"/>
</dbReference>
<dbReference type="PROSITE" id="PS00455">
    <property type="entry name" value="AMP_BINDING"/>
    <property type="match status" value="1"/>
</dbReference>
<evidence type="ECO:0000259" key="4">
    <source>
        <dbReference type="Pfam" id="PF13193"/>
    </source>
</evidence>